<dbReference type="InterPro" id="IPR036527">
    <property type="entry name" value="SCP2_sterol-bd_dom_sf"/>
</dbReference>
<evidence type="ECO:0000313" key="3">
    <source>
        <dbReference type="Proteomes" id="UP001596512"/>
    </source>
</evidence>
<name>A0ABW2TI10_9PSEU</name>
<feature type="domain" description="Enhanced intracellular survival protein" evidence="1">
    <location>
        <begin position="7"/>
        <end position="105"/>
    </location>
</feature>
<comment type="caution">
    <text evidence="2">The sequence shown here is derived from an EMBL/GenBank/DDBJ whole genome shotgun (WGS) entry which is preliminary data.</text>
</comment>
<keyword evidence="3" id="KW-1185">Reference proteome</keyword>
<sequence length="112" mass="11860">MLRVVDLPAAIAARGWPRAEWARPFTVDLEVVDEDAPWNAGRHRIVWDGSQVACEPGGGGDVRIGPRGLAAWYAGAADTAMLRRASLLSGGPAEGLDALIGAPRPARMADEF</sequence>
<dbReference type="SUPFAM" id="SSF55718">
    <property type="entry name" value="SCP-like"/>
    <property type="match status" value="1"/>
</dbReference>
<evidence type="ECO:0000259" key="1">
    <source>
        <dbReference type="Pfam" id="PF13530"/>
    </source>
</evidence>
<gene>
    <name evidence="2" type="ORF">ACFQV2_03610</name>
</gene>
<protein>
    <submittedName>
        <fullName evidence="2">Sterol carrier protein domain-containing protein</fullName>
    </submittedName>
</protein>
<dbReference type="EMBL" id="JBHTEY010000004">
    <property type="protein sequence ID" value="MFC7612863.1"/>
    <property type="molecule type" value="Genomic_DNA"/>
</dbReference>
<evidence type="ECO:0000313" key="2">
    <source>
        <dbReference type="EMBL" id="MFC7612863.1"/>
    </source>
</evidence>
<accession>A0ABW2TI10</accession>
<organism evidence="2 3">
    <name type="scientific">Actinokineospora soli</name>
    <dbReference type="NCBI Taxonomy" id="1048753"/>
    <lineage>
        <taxon>Bacteria</taxon>
        <taxon>Bacillati</taxon>
        <taxon>Actinomycetota</taxon>
        <taxon>Actinomycetes</taxon>
        <taxon>Pseudonocardiales</taxon>
        <taxon>Pseudonocardiaceae</taxon>
        <taxon>Actinokineospora</taxon>
    </lineage>
</organism>
<dbReference type="Gene3D" id="3.30.1050.10">
    <property type="entry name" value="SCP2 sterol-binding domain"/>
    <property type="match status" value="1"/>
</dbReference>
<proteinExistence type="predicted"/>
<reference evidence="3" key="1">
    <citation type="journal article" date="2019" name="Int. J. Syst. Evol. Microbiol.">
        <title>The Global Catalogue of Microorganisms (GCM) 10K type strain sequencing project: providing services to taxonomists for standard genome sequencing and annotation.</title>
        <authorList>
            <consortium name="The Broad Institute Genomics Platform"/>
            <consortium name="The Broad Institute Genome Sequencing Center for Infectious Disease"/>
            <person name="Wu L."/>
            <person name="Ma J."/>
        </authorList>
    </citation>
    <scope>NUCLEOTIDE SEQUENCE [LARGE SCALE GENOMIC DNA]</scope>
    <source>
        <strain evidence="3">JCM 17695</strain>
    </source>
</reference>
<dbReference type="Proteomes" id="UP001596512">
    <property type="component" value="Unassembled WGS sequence"/>
</dbReference>
<dbReference type="InterPro" id="IPR025559">
    <property type="entry name" value="Eis_dom"/>
</dbReference>
<dbReference type="Pfam" id="PF13530">
    <property type="entry name" value="SCP2_2"/>
    <property type="match status" value="1"/>
</dbReference>